<name>A0A0A2C426_PROMR</name>
<dbReference type="EMBL" id="JNAX01000015">
    <property type="protein sequence ID" value="KGG19414.1"/>
    <property type="molecule type" value="Genomic_DNA"/>
</dbReference>
<sequence length="39" mass="4678">MVEKQRINLIKSLEREKNKSTDFLKSLVIYRLPKIRSSD</sequence>
<dbReference type="Proteomes" id="UP000030392">
    <property type="component" value="Unassembled WGS sequence"/>
</dbReference>
<dbReference type="AlphaFoldDB" id="A0A0A2C426"/>
<comment type="caution">
    <text evidence="1">The sequence shown here is derived from an EMBL/GenBank/DDBJ whole genome shotgun (WGS) entry which is preliminary data.</text>
</comment>
<reference evidence="2" key="1">
    <citation type="journal article" date="2014" name="Sci. Data">
        <title>Genomes of diverse isolates of the marine cyanobacterium Prochlorococcus.</title>
        <authorList>
            <person name="Biller S."/>
            <person name="Berube P."/>
            <person name="Thompson J."/>
            <person name="Kelly L."/>
            <person name="Roggensack S."/>
            <person name="Awad L."/>
            <person name="Roache-Johnson K."/>
            <person name="Ding H."/>
            <person name="Giovannoni S.J."/>
            <person name="Moore L.R."/>
            <person name="Chisholm S.W."/>
        </authorList>
    </citation>
    <scope>NUCLEOTIDE SEQUENCE [LARGE SCALE GENOMIC DNA]</scope>
    <source>
        <strain evidence="2">PAC1</strain>
    </source>
</reference>
<protein>
    <submittedName>
        <fullName evidence="1">Uncharacterized protein</fullName>
    </submittedName>
</protein>
<accession>A0A0A2C426</accession>
<organism evidence="1 2">
    <name type="scientific">Prochlorococcus marinus str. PAC1</name>
    <dbReference type="NCBI Taxonomy" id="59924"/>
    <lineage>
        <taxon>Bacteria</taxon>
        <taxon>Bacillati</taxon>
        <taxon>Cyanobacteriota</taxon>
        <taxon>Cyanophyceae</taxon>
        <taxon>Synechococcales</taxon>
        <taxon>Prochlorococcaceae</taxon>
        <taxon>Prochlorococcus</taxon>
    </lineage>
</organism>
<proteinExistence type="predicted"/>
<gene>
    <name evidence="1" type="ORF">EV03_1796</name>
</gene>
<evidence type="ECO:0000313" key="1">
    <source>
        <dbReference type="EMBL" id="KGG19414.1"/>
    </source>
</evidence>
<evidence type="ECO:0000313" key="2">
    <source>
        <dbReference type="Proteomes" id="UP000030392"/>
    </source>
</evidence>